<accession>A0A6A4DPS2</accession>
<evidence type="ECO:0000313" key="10">
    <source>
        <dbReference type="Proteomes" id="UP000437068"/>
    </source>
</evidence>
<dbReference type="Proteomes" id="UP000429523">
    <property type="component" value="Unassembled WGS sequence"/>
</dbReference>
<evidence type="ECO:0000313" key="12">
    <source>
        <dbReference type="Proteomes" id="UP000441208"/>
    </source>
</evidence>
<evidence type="ECO:0000313" key="4">
    <source>
        <dbReference type="EMBL" id="KAE9119426.1"/>
    </source>
</evidence>
<organism evidence="7 10">
    <name type="scientific">Phytophthora fragariae</name>
    <dbReference type="NCBI Taxonomy" id="53985"/>
    <lineage>
        <taxon>Eukaryota</taxon>
        <taxon>Sar</taxon>
        <taxon>Stramenopiles</taxon>
        <taxon>Oomycota</taxon>
        <taxon>Peronosporomycetes</taxon>
        <taxon>Peronosporales</taxon>
        <taxon>Peronosporaceae</taxon>
        <taxon>Phytophthora</taxon>
    </lineage>
</organism>
<evidence type="ECO:0000256" key="1">
    <source>
        <dbReference type="SAM" id="SignalP"/>
    </source>
</evidence>
<evidence type="ECO:0000313" key="7">
    <source>
        <dbReference type="EMBL" id="KAE9309226.1"/>
    </source>
</evidence>
<dbReference type="AlphaFoldDB" id="A0A6A4DPS2"/>
<dbReference type="Proteomes" id="UP000437068">
    <property type="component" value="Unassembled WGS sequence"/>
</dbReference>
<sequence>MASHLLGFFPWTPWGLTFWLLDHLSSGVCRFSWSHFCVRGLPDPGAQGLSNLVGHFVSLSVEHLARSPVAHICSANNGVCPVCHGKIGTLHL</sequence>
<evidence type="ECO:0000313" key="6">
    <source>
        <dbReference type="EMBL" id="KAE9230068.1"/>
    </source>
</evidence>
<evidence type="ECO:0000313" key="15">
    <source>
        <dbReference type="Proteomes" id="UP000488956"/>
    </source>
</evidence>
<dbReference type="EMBL" id="QXFX01000570">
    <property type="protein sequence ID" value="KAE9111007.1"/>
    <property type="molecule type" value="Genomic_DNA"/>
</dbReference>
<dbReference type="Proteomes" id="UP000486351">
    <property type="component" value="Unassembled WGS sequence"/>
</dbReference>
<dbReference type="EMBL" id="QXGA01000739">
    <property type="protein sequence ID" value="KAE9142007.1"/>
    <property type="molecule type" value="Genomic_DNA"/>
</dbReference>
<keyword evidence="1" id="KW-0732">Signal</keyword>
<dbReference type="EMBL" id="QXGF01000572">
    <property type="protein sequence ID" value="KAE8938267.1"/>
    <property type="molecule type" value="Genomic_DNA"/>
</dbReference>
<reference evidence="9 10" key="1">
    <citation type="submission" date="2018-08" db="EMBL/GenBank/DDBJ databases">
        <title>Genomic investigation of the strawberry pathogen Phytophthora fragariae indicates pathogenicity is determined by transcriptional variation in three key races.</title>
        <authorList>
            <person name="Adams T.M."/>
            <person name="Armitage A.D."/>
            <person name="Sobczyk M.K."/>
            <person name="Bates H.J."/>
            <person name="Dunwell J.M."/>
            <person name="Nellist C.F."/>
            <person name="Harrison R.J."/>
        </authorList>
    </citation>
    <scope>NUCLEOTIDE SEQUENCE [LARGE SCALE GENOMIC DNA]</scope>
    <source>
        <strain evidence="7 10">A4</strain>
        <strain evidence="6 13">BC-23</strain>
        <strain evidence="5 11">NOV-5</strain>
        <strain evidence="4 12">NOV-71</strain>
        <strain evidence="8 14">NOV-77</strain>
        <strain evidence="2 9">NOV-9</strain>
        <strain evidence="3 15">ONT-3</strain>
    </source>
</reference>
<evidence type="ECO:0000313" key="9">
    <source>
        <dbReference type="Proteomes" id="UP000429523"/>
    </source>
</evidence>
<name>A0A6A4DPS2_9STRA</name>
<gene>
    <name evidence="7" type="ORF">PF001_g10786</name>
    <name evidence="6" type="ORF">PF004_g10584</name>
    <name evidence="5" type="ORF">PF006_g12850</name>
    <name evidence="4" type="ORF">PF007_g8556</name>
    <name evidence="8" type="ORF">PF008_g20377</name>
    <name evidence="2" type="ORF">PF009_g11847</name>
    <name evidence="3" type="ORF">PF010_g10963</name>
</gene>
<evidence type="ECO:0000313" key="5">
    <source>
        <dbReference type="EMBL" id="KAE9142007.1"/>
    </source>
</evidence>
<dbReference type="EMBL" id="QXGC01000554">
    <property type="protein sequence ID" value="KAE9230068.1"/>
    <property type="molecule type" value="Genomic_DNA"/>
</dbReference>
<evidence type="ECO:0000313" key="2">
    <source>
        <dbReference type="EMBL" id="KAE8938267.1"/>
    </source>
</evidence>
<evidence type="ECO:0000313" key="13">
    <source>
        <dbReference type="Proteomes" id="UP000476176"/>
    </source>
</evidence>
<evidence type="ECO:0000313" key="11">
    <source>
        <dbReference type="Proteomes" id="UP000440732"/>
    </source>
</evidence>
<proteinExistence type="predicted"/>
<evidence type="ECO:0008006" key="16">
    <source>
        <dbReference type="Google" id="ProtNLM"/>
    </source>
</evidence>
<feature type="signal peptide" evidence="1">
    <location>
        <begin position="1"/>
        <end position="27"/>
    </location>
</feature>
<dbReference type="EMBL" id="QXFY01001732">
    <property type="protein sequence ID" value="KAE9310739.1"/>
    <property type="molecule type" value="Genomic_DNA"/>
</dbReference>
<dbReference type="EMBL" id="QXFZ01000362">
    <property type="protein sequence ID" value="KAE9119426.1"/>
    <property type="molecule type" value="Genomic_DNA"/>
</dbReference>
<comment type="caution">
    <text evidence="7">The sequence shown here is derived from an EMBL/GenBank/DDBJ whole genome shotgun (WGS) entry which is preliminary data.</text>
</comment>
<dbReference type="Proteomes" id="UP000488956">
    <property type="component" value="Unassembled WGS sequence"/>
</dbReference>
<dbReference type="Proteomes" id="UP000476176">
    <property type="component" value="Unassembled WGS sequence"/>
</dbReference>
<feature type="chain" id="PRO_5036167386" description="Secreted protein" evidence="1">
    <location>
        <begin position="28"/>
        <end position="92"/>
    </location>
</feature>
<protein>
    <recommendedName>
        <fullName evidence="16">Secreted protein</fullName>
    </recommendedName>
</protein>
<evidence type="ECO:0000313" key="3">
    <source>
        <dbReference type="EMBL" id="KAE9111007.1"/>
    </source>
</evidence>
<dbReference type="Proteomes" id="UP000441208">
    <property type="component" value="Unassembled WGS sequence"/>
</dbReference>
<dbReference type="EMBL" id="QXGE01000553">
    <property type="protein sequence ID" value="KAE9309226.1"/>
    <property type="molecule type" value="Genomic_DNA"/>
</dbReference>
<evidence type="ECO:0000313" key="14">
    <source>
        <dbReference type="Proteomes" id="UP000486351"/>
    </source>
</evidence>
<evidence type="ECO:0000313" key="8">
    <source>
        <dbReference type="EMBL" id="KAE9310739.1"/>
    </source>
</evidence>
<dbReference type="Proteomes" id="UP000440732">
    <property type="component" value="Unassembled WGS sequence"/>
</dbReference>